<dbReference type="Pfam" id="PF02148">
    <property type="entry name" value="zf-UBP"/>
    <property type="match status" value="1"/>
</dbReference>
<protein>
    <recommendedName>
        <fullName evidence="2">ubiquitinyl hydrolase 1</fullName>
        <ecNumber evidence="2">3.4.19.12</ecNumber>
    </recommendedName>
</protein>
<feature type="region of interest" description="Disordered" evidence="6">
    <location>
        <begin position="126"/>
        <end position="148"/>
    </location>
</feature>
<dbReference type="EMBL" id="MU825886">
    <property type="protein sequence ID" value="KAJ7384500.1"/>
    <property type="molecule type" value="Genomic_DNA"/>
</dbReference>
<evidence type="ECO:0000256" key="2">
    <source>
        <dbReference type="ARBA" id="ARBA00012759"/>
    </source>
</evidence>
<dbReference type="AlphaFoldDB" id="A0A9W9ZN87"/>
<evidence type="ECO:0000256" key="3">
    <source>
        <dbReference type="ARBA" id="ARBA00022723"/>
    </source>
</evidence>
<sequence>MDLSTMRIDQLRKVLRQMSITIFFELLFWGRGCRDACRNAALFHSSRSLSLAINYSLVECRLLIQRSFYTRYVNGHAKAHHEDNQQHSVCLDASLTAFCYACDEFVINDTKSGDIQRVREIMLERENRKRHLQDSTSPERQKKASKANQENIGGVKYLPGLRNLGNTCFMNAVLQSLSNIQSFSLYFKDLPAFELRTDNSCGKQPYFTRSRKTDEGSVVEELRKVLCALWHGGGVTHSPDALFSVVWKVVPRFRGYQQQDAHEFMHYLLDRVHTELLLSPKGFGSTETIITGIFGGLLHSEVKCLVCGTESKKYDPFLDLSLEIPAEFQNIRKSKTRDPPQVCRLQDCLNHFISLEELADSELYICPNCKKRQRSTKKFWLKRLPNVLCLHLKRFKFQAFHRSKVDTYVQFPMRGLDMSPYCIQDPDENPKAFVFDLAAAVVHHGSGVSAGHYTTFAFHDGLWYNFNDSTVTQSDEGHVSRSKGYIFFYTRRHPNMAILDRIRK</sequence>
<keyword evidence="8" id="KW-0378">Hydrolase</keyword>
<evidence type="ECO:0000313" key="8">
    <source>
        <dbReference type="EMBL" id="KAJ7384500.1"/>
    </source>
</evidence>
<dbReference type="PROSITE" id="PS00972">
    <property type="entry name" value="USP_1"/>
    <property type="match status" value="1"/>
</dbReference>
<keyword evidence="9" id="KW-1185">Reference proteome</keyword>
<name>A0A9W9ZN87_9CNID</name>
<dbReference type="SUPFAM" id="SSF54001">
    <property type="entry name" value="Cysteine proteinases"/>
    <property type="match status" value="1"/>
</dbReference>
<organism evidence="8 9">
    <name type="scientific">Desmophyllum pertusum</name>
    <dbReference type="NCBI Taxonomy" id="174260"/>
    <lineage>
        <taxon>Eukaryota</taxon>
        <taxon>Metazoa</taxon>
        <taxon>Cnidaria</taxon>
        <taxon>Anthozoa</taxon>
        <taxon>Hexacorallia</taxon>
        <taxon>Scleractinia</taxon>
        <taxon>Caryophylliina</taxon>
        <taxon>Caryophylliidae</taxon>
        <taxon>Desmophyllum</taxon>
    </lineage>
</organism>
<proteinExistence type="predicted"/>
<feature type="domain" description="USP" evidence="7">
    <location>
        <begin position="159"/>
        <end position="492"/>
    </location>
</feature>
<gene>
    <name evidence="8" type="primary">USP3</name>
    <name evidence="8" type="ORF">OS493_021129</name>
</gene>
<evidence type="ECO:0000256" key="1">
    <source>
        <dbReference type="ARBA" id="ARBA00000707"/>
    </source>
</evidence>
<keyword evidence="5" id="KW-0862">Zinc</keyword>
<dbReference type="Gene3D" id="3.90.70.10">
    <property type="entry name" value="Cysteine proteinases"/>
    <property type="match status" value="1"/>
</dbReference>
<evidence type="ECO:0000259" key="7">
    <source>
        <dbReference type="PROSITE" id="PS50235"/>
    </source>
</evidence>
<keyword evidence="3" id="KW-0479">Metal-binding</keyword>
<dbReference type="InterPro" id="IPR001394">
    <property type="entry name" value="Peptidase_C19_UCH"/>
</dbReference>
<dbReference type="OrthoDB" id="21192at2759"/>
<dbReference type="Pfam" id="PF00443">
    <property type="entry name" value="UCH"/>
    <property type="match status" value="1"/>
</dbReference>
<comment type="caution">
    <text evidence="8">The sequence shown here is derived from an EMBL/GenBank/DDBJ whole genome shotgun (WGS) entry which is preliminary data.</text>
</comment>
<dbReference type="PROSITE" id="PS50235">
    <property type="entry name" value="USP_3"/>
    <property type="match status" value="1"/>
</dbReference>
<dbReference type="SUPFAM" id="SSF57850">
    <property type="entry name" value="RING/U-box"/>
    <property type="match status" value="1"/>
</dbReference>
<dbReference type="PANTHER" id="PTHR21646">
    <property type="entry name" value="UBIQUITIN CARBOXYL-TERMINAL HYDROLASE"/>
    <property type="match status" value="1"/>
</dbReference>
<evidence type="ECO:0000256" key="5">
    <source>
        <dbReference type="ARBA" id="ARBA00022833"/>
    </source>
</evidence>
<dbReference type="InterPro" id="IPR001607">
    <property type="entry name" value="Znf_UBP"/>
</dbReference>
<dbReference type="GO" id="GO:0004843">
    <property type="term" value="F:cysteine-type deubiquitinase activity"/>
    <property type="evidence" value="ECO:0007669"/>
    <property type="project" value="UniProtKB-EC"/>
</dbReference>
<dbReference type="InterPro" id="IPR050185">
    <property type="entry name" value="Ub_carboxyl-term_hydrolase"/>
</dbReference>
<keyword evidence="4" id="KW-0863">Zinc-finger</keyword>
<dbReference type="GO" id="GO:0016579">
    <property type="term" value="P:protein deubiquitination"/>
    <property type="evidence" value="ECO:0007669"/>
    <property type="project" value="InterPro"/>
</dbReference>
<dbReference type="PANTHER" id="PTHR21646:SF19">
    <property type="entry name" value="UBIQUITIN CARBOXYL-TERMINAL HYDROLASE 3"/>
    <property type="match status" value="1"/>
</dbReference>
<evidence type="ECO:0000313" key="9">
    <source>
        <dbReference type="Proteomes" id="UP001163046"/>
    </source>
</evidence>
<accession>A0A9W9ZN87</accession>
<dbReference type="InterPro" id="IPR013083">
    <property type="entry name" value="Znf_RING/FYVE/PHD"/>
</dbReference>
<dbReference type="GO" id="GO:0008270">
    <property type="term" value="F:zinc ion binding"/>
    <property type="evidence" value="ECO:0007669"/>
    <property type="project" value="UniProtKB-KW"/>
</dbReference>
<dbReference type="EC" id="3.4.19.12" evidence="2"/>
<comment type="catalytic activity">
    <reaction evidence="1">
        <text>Thiol-dependent hydrolysis of ester, thioester, amide, peptide and isopeptide bonds formed by the C-terminal Gly of ubiquitin (a 76-residue protein attached to proteins as an intracellular targeting signal).</text>
        <dbReference type="EC" id="3.4.19.12"/>
    </reaction>
</comment>
<evidence type="ECO:0000256" key="6">
    <source>
        <dbReference type="SAM" id="MobiDB-lite"/>
    </source>
</evidence>
<dbReference type="Gene3D" id="3.30.40.10">
    <property type="entry name" value="Zinc/RING finger domain, C3HC4 (zinc finger)"/>
    <property type="match status" value="1"/>
</dbReference>
<reference evidence="8" key="1">
    <citation type="submission" date="2023-01" db="EMBL/GenBank/DDBJ databases">
        <title>Genome assembly of the deep-sea coral Lophelia pertusa.</title>
        <authorList>
            <person name="Herrera S."/>
            <person name="Cordes E."/>
        </authorList>
    </citation>
    <scope>NUCLEOTIDE SEQUENCE</scope>
    <source>
        <strain evidence="8">USNM1676648</strain>
        <tissue evidence="8">Polyp</tissue>
    </source>
</reference>
<evidence type="ECO:0000256" key="4">
    <source>
        <dbReference type="ARBA" id="ARBA00022771"/>
    </source>
</evidence>
<dbReference type="InterPro" id="IPR018200">
    <property type="entry name" value="USP_CS"/>
</dbReference>
<dbReference type="Proteomes" id="UP001163046">
    <property type="component" value="Unassembled WGS sequence"/>
</dbReference>
<dbReference type="InterPro" id="IPR038765">
    <property type="entry name" value="Papain-like_cys_pep_sf"/>
</dbReference>
<dbReference type="InterPro" id="IPR028889">
    <property type="entry name" value="USP"/>
</dbReference>